<dbReference type="GO" id="GO:0010427">
    <property type="term" value="F:abscisic acid binding"/>
    <property type="evidence" value="ECO:0007669"/>
    <property type="project" value="InterPro"/>
</dbReference>
<proteinExistence type="inferred from homology"/>
<evidence type="ECO:0000313" key="3">
    <source>
        <dbReference type="EMBL" id="CAI9776048.1"/>
    </source>
</evidence>
<dbReference type="CDD" id="cd07816">
    <property type="entry name" value="Bet_v1-like"/>
    <property type="match status" value="1"/>
</dbReference>
<evidence type="ECO:0000313" key="4">
    <source>
        <dbReference type="Proteomes" id="UP000834106"/>
    </source>
</evidence>
<dbReference type="Proteomes" id="UP000834106">
    <property type="component" value="Chromosome 14"/>
</dbReference>
<dbReference type="GO" id="GO:0009738">
    <property type="term" value="P:abscisic acid-activated signaling pathway"/>
    <property type="evidence" value="ECO:0007669"/>
    <property type="project" value="InterPro"/>
</dbReference>
<dbReference type="GO" id="GO:0038023">
    <property type="term" value="F:signaling receptor activity"/>
    <property type="evidence" value="ECO:0007669"/>
    <property type="project" value="InterPro"/>
</dbReference>
<keyword evidence="4" id="KW-1185">Reference proteome</keyword>
<reference evidence="3" key="1">
    <citation type="submission" date="2023-05" db="EMBL/GenBank/DDBJ databases">
        <authorList>
            <person name="Huff M."/>
        </authorList>
    </citation>
    <scope>NUCLEOTIDE SEQUENCE</scope>
</reference>
<dbReference type="InterPro" id="IPR000916">
    <property type="entry name" value="Bet_v_I/MLP"/>
</dbReference>
<name>A0AAD1ZUN4_9LAMI</name>
<evidence type="ECO:0000259" key="2">
    <source>
        <dbReference type="Pfam" id="PF00407"/>
    </source>
</evidence>
<dbReference type="Gene3D" id="3.30.530.20">
    <property type="match status" value="1"/>
</dbReference>
<organism evidence="3 4">
    <name type="scientific">Fraxinus pennsylvanica</name>
    <dbReference type="NCBI Taxonomy" id="56036"/>
    <lineage>
        <taxon>Eukaryota</taxon>
        <taxon>Viridiplantae</taxon>
        <taxon>Streptophyta</taxon>
        <taxon>Embryophyta</taxon>
        <taxon>Tracheophyta</taxon>
        <taxon>Spermatophyta</taxon>
        <taxon>Magnoliopsida</taxon>
        <taxon>eudicotyledons</taxon>
        <taxon>Gunneridae</taxon>
        <taxon>Pentapetalae</taxon>
        <taxon>asterids</taxon>
        <taxon>lamiids</taxon>
        <taxon>Lamiales</taxon>
        <taxon>Oleaceae</taxon>
        <taxon>Oleeae</taxon>
        <taxon>Fraxinus</taxon>
    </lineage>
</organism>
<dbReference type="GO" id="GO:0005737">
    <property type="term" value="C:cytoplasm"/>
    <property type="evidence" value="ECO:0007669"/>
    <property type="project" value="TreeGrafter"/>
</dbReference>
<dbReference type="GO" id="GO:0005634">
    <property type="term" value="C:nucleus"/>
    <property type="evidence" value="ECO:0007669"/>
    <property type="project" value="TreeGrafter"/>
</dbReference>
<dbReference type="PANTHER" id="PTHR31213">
    <property type="entry name" value="OS08G0374000 PROTEIN-RELATED"/>
    <property type="match status" value="1"/>
</dbReference>
<dbReference type="InterPro" id="IPR050279">
    <property type="entry name" value="Plant_def-hormone_signal"/>
</dbReference>
<accession>A0AAD1ZUN4</accession>
<protein>
    <recommendedName>
        <fullName evidence="2">Bet v I/Major latex protein domain-containing protein</fullName>
    </recommendedName>
</protein>
<dbReference type="AlphaFoldDB" id="A0AAD1ZUN4"/>
<dbReference type="InterPro" id="IPR023393">
    <property type="entry name" value="START-like_dom_sf"/>
</dbReference>
<feature type="domain" description="Bet v I/Major latex protein" evidence="2">
    <location>
        <begin position="1"/>
        <end position="152"/>
    </location>
</feature>
<sequence length="246" mass="26777">MGVSKFFHELKTNASPKRMFKAMITDNHDVLPKVSPSIKSIETIEGGGGVGSVKQTNFSDGSHFKNMKNRLDFLDTENYVSKFTLVEGDALGDQLEKICYEIKFEDSKDGGCVIKITSEYHAKGNVVLKEDDVEAGMGLVMGLYKSCADYLIANPHFPTRETSTCCGELGSEEELEGELSVTLDSDYDYDAARNTSAEEAIGKEAVKGETSNYSDFLFPKSKSKLASQTPTLLSISPADSGVFTGL</sequence>
<comment type="similarity">
    <text evidence="1">Belongs to the BetVI family.</text>
</comment>
<dbReference type="EMBL" id="OU503049">
    <property type="protein sequence ID" value="CAI9776048.1"/>
    <property type="molecule type" value="Genomic_DNA"/>
</dbReference>
<dbReference type="PROSITE" id="PS00451">
    <property type="entry name" value="PATHOGENESIS_BETVI"/>
    <property type="match status" value="1"/>
</dbReference>
<dbReference type="FunFam" id="3.30.530.20:FF:000007">
    <property type="entry name" value="Major pollen allergen Bet v 1-A"/>
    <property type="match status" value="1"/>
</dbReference>
<dbReference type="SUPFAM" id="SSF55961">
    <property type="entry name" value="Bet v1-like"/>
    <property type="match status" value="1"/>
</dbReference>
<dbReference type="Pfam" id="PF00407">
    <property type="entry name" value="Bet_v_1"/>
    <property type="match status" value="1"/>
</dbReference>
<dbReference type="GO" id="GO:0006952">
    <property type="term" value="P:defense response"/>
    <property type="evidence" value="ECO:0007669"/>
    <property type="project" value="InterPro"/>
</dbReference>
<dbReference type="InterPro" id="IPR024949">
    <property type="entry name" value="Bet_v_I_allergen"/>
</dbReference>
<gene>
    <name evidence="3" type="ORF">FPE_LOCUS23478</name>
</gene>
<dbReference type="GO" id="GO:0004864">
    <property type="term" value="F:protein phosphatase inhibitor activity"/>
    <property type="evidence" value="ECO:0007669"/>
    <property type="project" value="InterPro"/>
</dbReference>
<dbReference type="PRINTS" id="PR00634">
    <property type="entry name" value="BETALLERGEN"/>
</dbReference>
<dbReference type="PANTHER" id="PTHR31213:SF157">
    <property type="entry name" value="MAJOR ALLERGEN MAL D 1-LIKE"/>
    <property type="match status" value="1"/>
</dbReference>
<evidence type="ECO:0000256" key="1">
    <source>
        <dbReference type="ARBA" id="ARBA00009744"/>
    </source>
</evidence>